<feature type="transmembrane region" description="Helical" evidence="1">
    <location>
        <begin position="66"/>
        <end position="85"/>
    </location>
</feature>
<reference evidence="2 3" key="1">
    <citation type="submission" date="2016-11" db="EMBL/GenBank/DDBJ databases">
        <authorList>
            <person name="Jaros S."/>
            <person name="Januszkiewicz K."/>
            <person name="Wedrychowicz H."/>
        </authorList>
    </citation>
    <scope>NUCLEOTIDE SEQUENCE [LARGE SCALE GENOMIC DNA]</scope>
    <source>
        <strain evidence="2 3">DSM 15970</strain>
    </source>
</reference>
<feature type="transmembrane region" description="Helical" evidence="1">
    <location>
        <begin position="224"/>
        <end position="250"/>
    </location>
</feature>
<protein>
    <submittedName>
        <fullName evidence="2">Oligosaccharide repeat unit polymerase</fullName>
    </submittedName>
</protein>
<dbReference type="OrthoDB" id="1924765at2"/>
<name>A0A1M6H648_9FIRM</name>
<feature type="transmembrane region" description="Helical" evidence="1">
    <location>
        <begin position="404"/>
        <end position="420"/>
    </location>
</feature>
<evidence type="ECO:0000313" key="3">
    <source>
        <dbReference type="Proteomes" id="UP000184342"/>
    </source>
</evidence>
<feature type="transmembrane region" description="Helical" evidence="1">
    <location>
        <begin position="34"/>
        <end position="54"/>
    </location>
</feature>
<keyword evidence="1" id="KW-1133">Transmembrane helix</keyword>
<feature type="transmembrane region" description="Helical" evidence="1">
    <location>
        <begin position="324"/>
        <end position="345"/>
    </location>
</feature>
<dbReference type="EMBL" id="FQYT01000014">
    <property type="protein sequence ID" value="SHJ17633.1"/>
    <property type="molecule type" value="Genomic_DNA"/>
</dbReference>
<dbReference type="Proteomes" id="UP000184342">
    <property type="component" value="Unassembled WGS sequence"/>
</dbReference>
<gene>
    <name evidence="2" type="ORF">SAMN02745691_01462</name>
</gene>
<feature type="transmembrane region" description="Helical" evidence="1">
    <location>
        <begin position="256"/>
        <end position="275"/>
    </location>
</feature>
<feature type="transmembrane region" description="Helical" evidence="1">
    <location>
        <begin position="365"/>
        <end position="384"/>
    </location>
</feature>
<feature type="transmembrane region" description="Helical" evidence="1">
    <location>
        <begin position="426"/>
        <end position="443"/>
    </location>
</feature>
<dbReference type="NCBIfam" id="TIGR04370">
    <property type="entry name" value="glyco_rpt_poly"/>
    <property type="match status" value="1"/>
</dbReference>
<dbReference type="STRING" id="1122934.SAMN02745691_01462"/>
<keyword evidence="1" id="KW-0472">Membrane</keyword>
<feature type="transmembrane region" description="Helical" evidence="1">
    <location>
        <begin position="12"/>
        <end position="28"/>
    </location>
</feature>
<evidence type="ECO:0000313" key="2">
    <source>
        <dbReference type="EMBL" id="SHJ17633.1"/>
    </source>
</evidence>
<proteinExistence type="predicted"/>
<feature type="transmembrane region" description="Helical" evidence="1">
    <location>
        <begin position="143"/>
        <end position="163"/>
    </location>
</feature>
<accession>A0A1M6H648</accession>
<feature type="transmembrane region" description="Helical" evidence="1">
    <location>
        <begin position="183"/>
        <end position="204"/>
    </location>
</feature>
<dbReference type="RefSeq" id="WP_094757361.1">
    <property type="nucleotide sequence ID" value="NZ_FQYT01000014.1"/>
</dbReference>
<feature type="transmembrane region" description="Helical" evidence="1">
    <location>
        <begin position="91"/>
        <end position="111"/>
    </location>
</feature>
<evidence type="ECO:0000256" key="1">
    <source>
        <dbReference type="SAM" id="Phobius"/>
    </source>
</evidence>
<dbReference type="AlphaFoldDB" id="A0A1M6H648"/>
<keyword evidence="1" id="KW-0812">Transmembrane</keyword>
<keyword evidence="3" id="KW-1185">Reference proteome</keyword>
<organism evidence="2 3">
    <name type="scientific">Parasporobacterium paucivorans DSM 15970</name>
    <dbReference type="NCBI Taxonomy" id="1122934"/>
    <lineage>
        <taxon>Bacteria</taxon>
        <taxon>Bacillati</taxon>
        <taxon>Bacillota</taxon>
        <taxon>Clostridia</taxon>
        <taxon>Lachnospirales</taxon>
        <taxon>Lachnospiraceae</taxon>
        <taxon>Parasporobacterium</taxon>
    </lineage>
</organism>
<sequence length="454" mass="52189">MLEKVKEPMKDLKIYLLTIVLFVAGFLLSRNHNYILSGIVILLLAAFLYFYYFYKDGFNLLDMRAVFSLAWIGGMGLSCLKLSHLQKDWHSITWVCFYLAYITFILSYEYLGKWIGRNRVKAEKIVGEEMEPGPEKYEKGLTFCIRIVTVLSVAAFVLEAIVLRYIPVFSSKPEAYSEFHISGIHYFTVSCMLVFPLAVIYFALFRPGKKRKIIELSVESFLTLLIPVLIVSRSLLIMTVFMAGFCILTLFDRIKIGYLVLGGVVFVGLYVFITVSRNHGVDYLNSIYQMKNAVPIFISQPYIYIANNYDNFNVMVENIAQHSYGIRSLAPVFALTGLKFVLHIPSFPEYRTITELTTRTYLYDVYYDFGIAGIIGLSVLLGFISSRLKVIRGKSYNPIRYMELGLMTYLLLFSFFEPWFSNPTIWFYFCAMVAMHIAVRYLGKAATNSPKLKV</sequence>